<comment type="catalytic activity">
    <reaction evidence="8">
        <text>a 3'-end 3'-phospho-ribonucleotide-RNA + a 5'-end dephospho-ribonucleoside-RNA + GTP = a ribonucleotidyl-ribonucleotide-RNA + GMP + diphosphate</text>
        <dbReference type="Rhea" id="RHEA:68076"/>
        <dbReference type="Rhea" id="RHEA-COMP:10463"/>
        <dbReference type="Rhea" id="RHEA-COMP:13936"/>
        <dbReference type="Rhea" id="RHEA-COMP:17355"/>
        <dbReference type="ChEBI" id="CHEBI:33019"/>
        <dbReference type="ChEBI" id="CHEBI:37565"/>
        <dbReference type="ChEBI" id="CHEBI:58115"/>
        <dbReference type="ChEBI" id="CHEBI:83062"/>
        <dbReference type="ChEBI" id="CHEBI:138284"/>
        <dbReference type="ChEBI" id="CHEBI:173118"/>
        <dbReference type="EC" id="6.5.1.8"/>
    </reaction>
</comment>
<dbReference type="EC" id="6.5.1.8" evidence="2"/>
<keyword evidence="12" id="KW-1185">Reference proteome</keyword>
<protein>
    <recommendedName>
        <fullName evidence="2">3'-phosphate/5'-hydroxy nucleic acid ligase</fullName>
        <ecNumber evidence="2">6.5.1.8</ecNumber>
    </recommendedName>
</protein>
<evidence type="ECO:0000256" key="10">
    <source>
        <dbReference type="PIRSR" id="PIRSR601233-2"/>
    </source>
</evidence>
<dbReference type="GO" id="GO:0072669">
    <property type="term" value="C:tRNA-splicing ligase complex"/>
    <property type="evidence" value="ECO:0007669"/>
    <property type="project" value="TreeGrafter"/>
</dbReference>
<reference evidence="12" key="1">
    <citation type="journal article" date="2013" name="Proc. Natl. Acad. Sci. U.S.A.">
        <title>Genome structure and metabolic features in the red seaweed Chondrus crispus shed light on evolution of the Archaeplastida.</title>
        <authorList>
            <person name="Collen J."/>
            <person name="Porcel B."/>
            <person name="Carre W."/>
            <person name="Ball S.G."/>
            <person name="Chaparro C."/>
            <person name="Tonon T."/>
            <person name="Barbeyron T."/>
            <person name="Michel G."/>
            <person name="Noel B."/>
            <person name="Valentin K."/>
            <person name="Elias M."/>
            <person name="Artiguenave F."/>
            <person name="Arun A."/>
            <person name="Aury J.M."/>
            <person name="Barbosa-Neto J.F."/>
            <person name="Bothwell J.H."/>
            <person name="Bouget F.Y."/>
            <person name="Brillet L."/>
            <person name="Cabello-Hurtado F."/>
            <person name="Capella-Gutierrez S."/>
            <person name="Charrier B."/>
            <person name="Cladiere L."/>
            <person name="Cock J.M."/>
            <person name="Coelho S.M."/>
            <person name="Colleoni C."/>
            <person name="Czjzek M."/>
            <person name="Da Silva C."/>
            <person name="Delage L."/>
            <person name="Denoeud F."/>
            <person name="Deschamps P."/>
            <person name="Dittami S.M."/>
            <person name="Gabaldon T."/>
            <person name="Gachon C.M."/>
            <person name="Groisillier A."/>
            <person name="Herve C."/>
            <person name="Jabbari K."/>
            <person name="Katinka M."/>
            <person name="Kloareg B."/>
            <person name="Kowalczyk N."/>
            <person name="Labadie K."/>
            <person name="Leblanc C."/>
            <person name="Lopez P.J."/>
            <person name="McLachlan D.H."/>
            <person name="Meslet-Cladiere L."/>
            <person name="Moustafa A."/>
            <person name="Nehr Z."/>
            <person name="Nyvall Collen P."/>
            <person name="Panaud O."/>
            <person name="Partensky F."/>
            <person name="Poulain J."/>
            <person name="Rensing S.A."/>
            <person name="Rousvoal S."/>
            <person name="Samson G."/>
            <person name="Symeonidi A."/>
            <person name="Weissenbach J."/>
            <person name="Zambounis A."/>
            <person name="Wincker P."/>
            <person name="Boyen C."/>
        </authorList>
    </citation>
    <scope>NUCLEOTIDE SEQUENCE [LARGE SCALE GENOMIC DNA]</scope>
    <source>
        <strain evidence="12">cv. Stackhouse</strain>
    </source>
</reference>
<dbReference type="SUPFAM" id="SSF103365">
    <property type="entry name" value="Hypothetical protein PH1602"/>
    <property type="match status" value="1"/>
</dbReference>
<evidence type="ECO:0000256" key="9">
    <source>
        <dbReference type="PIRSR" id="PIRSR601233-1"/>
    </source>
</evidence>
<dbReference type="InterPro" id="IPR001233">
    <property type="entry name" value="RtcB"/>
</dbReference>
<dbReference type="PANTHER" id="PTHR11118">
    <property type="entry name" value="RNA-SPLICING LIGASE RTCB HOMOLOG"/>
    <property type="match status" value="1"/>
</dbReference>
<evidence type="ECO:0000256" key="4">
    <source>
        <dbReference type="ARBA" id="ARBA00022723"/>
    </source>
</evidence>
<dbReference type="GeneID" id="17319609"/>
<evidence type="ECO:0000256" key="7">
    <source>
        <dbReference type="ARBA" id="ARBA00023211"/>
    </source>
</evidence>
<feature type="binding site" evidence="10">
    <location>
        <position position="105"/>
    </location>
    <ligand>
        <name>GMP</name>
        <dbReference type="ChEBI" id="CHEBI:58115"/>
    </ligand>
</feature>
<comment type="cofactor">
    <cofactor evidence="1">
        <name>Mn(2+)</name>
        <dbReference type="ChEBI" id="CHEBI:29035"/>
    </cofactor>
</comment>
<dbReference type="Gene3D" id="3.90.1860.10">
    <property type="entry name" value="tRNA-splicing ligase RtcB"/>
    <property type="match status" value="1"/>
</dbReference>
<dbReference type="AlphaFoldDB" id="R7Q433"/>
<dbReference type="KEGG" id="ccp:CHC_T00007614001"/>
<accession>R7Q433</accession>
<feature type="active site" description="GMP-histidine intermediate" evidence="9">
    <location>
        <position position="24"/>
    </location>
</feature>
<dbReference type="Proteomes" id="UP000012073">
    <property type="component" value="Unassembled WGS sequence"/>
</dbReference>
<evidence type="ECO:0000256" key="8">
    <source>
        <dbReference type="ARBA" id="ARBA00047746"/>
    </source>
</evidence>
<evidence type="ECO:0000256" key="1">
    <source>
        <dbReference type="ARBA" id="ARBA00001936"/>
    </source>
</evidence>
<dbReference type="PANTHER" id="PTHR11118:SF1">
    <property type="entry name" value="RNA-SPLICING LIGASE RTCB HOMOLOG"/>
    <property type="match status" value="1"/>
</dbReference>
<dbReference type="GO" id="GO:0005634">
    <property type="term" value="C:nucleus"/>
    <property type="evidence" value="ECO:0007669"/>
    <property type="project" value="TreeGrafter"/>
</dbReference>
<dbReference type="STRING" id="2769.R7Q433"/>
<dbReference type="GO" id="GO:0046872">
    <property type="term" value="F:metal ion binding"/>
    <property type="evidence" value="ECO:0007669"/>
    <property type="project" value="UniProtKB-KW"/>
</dbReference>
<dbReference type="GO" id="GO:0006396">
    <property type="term" value="P:RNA processing"/>
    <property type="evidence" value="ECO:0007669"/>
    <property type="project" value="InterPro"/>
</dbReference>
<evidence type="ECO:0000256" key="3">
    <source>
        <dbReference type="ARBA" id="ARBA00022598"/>
    </source>
</evidence>
<feature type="binding site" evidence="10">
    <location>
        <begin position="24"/>
        <end position="27"/>
    </location>
    <ligand>
        <name>GMP</name>
        <dbReference type="ChEBI" id="CHEBI:58115"/>
    </ligand>
</feature>
<dbReference type="EMBL" id="HG001460">
    <property type="protein sequence ID" value="CDF32235.1"/>
    <property type="molecule type" value="Genomic_DNA"/>
</dbReference>
<gene>
    <name evidence="11" type="ORF">CHC_T00007614001</name>
</gene>
<evidence type="ECO:0000313" key="12">
    <source>
        <dbReference type="Proteomes" id="UP000012073"/>
    </source>
</evidence>
<dbReference type="GO" id="GO:0003972">
    <property type="term" value="F:RNA ligase (ATP) activity"/>
    <property type="evidence" value="ECO:0007669"/>
    <property type="project" value="TreeGrafter"/>
</dbReference>
<dbReference type="Pfam" id="PF01139">
    <property type="entry name" value="RtcB"/>
    <property type="match status" value="1"/>
</dbReference>
<evidence type="ECO:0000256" key="2">
    <source>
        <dbReference type="ARBA" id="ARBA00012726"/>
    </source>
</evidence>
<keyword evidence="7" id="KW-0464">Manganese</keyword>
<dbReference type="GO" id="GO:0005525">
    <property type="term" value="F:GTP binding"/>
    <property type="evidence" value="ECO:0007669"/>
    <property type="project" value="UniProtKB-KW"/>
</dbReference>
<feature type="binding site" evidence="10">
    <location>
        <position position="5"/>
    </location>
    <ligand>
        <name>GMP</name>
        <dbReference type="ChEBI" id="CHEBI:58115"/>
    </ligand>
</feature>
<dbReference type="PhylomeDB" id="R7Q433"/>
<organism evidence="11 12">
    <name type="scientific">Chondrus crispus</name>
    <name type="common">Carrageen Irish moss</name>
    <name type="synonym">Polymorpha crispa</name>
    <dbReference type="NCBI Taxonomy" id="2769"/>
    <lineage>
        <taxon>Eukaryota</taxon>
        <taxon>Rhodophyta</taxon>
        <taxon>Florideophyceae</taxon>
        <taxon>Rhodymeniophycidae</taxon>
        <taxon>Gigartinales</taxon>
        <taxon>Gigartinaceae</taxon>
        <taxon>Chondrus</taxon>
    </lineage>
</organism>
<sequence>MGTCSYVLLGTENWMKETFGSTCHGAGRAQRQSACRQQLNYEEVLNNLEGKGNAIRVASPKLITEEAPEVGDRKAYKDESAVVDICDQAGISRKCLKLRPMAVIKG</sequence>
<dbReference type="Gramene" id="CDF32235">
    <property type="protein sequence ID" value="CDF32235"/>
    <property type="gene ID" value="CHC_T00007614001"/>
</dbReference>
<keyword evidence="3" id="KW-0436">Ligase</keyword>
<dbReference type="InterPro" id="IPR036025">
    <property type="entry name" value="RtcB-like_sf"/>
</dbReference>
<proteinExistence type="predicted"/>
<dbReference type="RefSeq" id="XP_005711900.1">
    <property type="nucleotide sequence ID" value="XM_005711843.1"/>
</dbReference>
<keyword evidence="5 10" id="KW-0547">Nucleotide-binding</keyword>
<evidence type="ECO:0000256" key="5">
    <source>
        <dbReference type="ARBA" id="ARBA00022741"/>
    </source>
</evidence>
<name>R7Q433_CHOCR</name>
<evidence type="ECO:0000313" key="11">
    <source>
        <dbReference type="EMBL" id="CDF32235.1"/>
    </source>
</evidence>
<evidence type="ECO:0000256" key="6">
    <source>
        <dbReference type="ARBA" id="ARBA00023134"/>
    </source>
</evidence>
<dbReference type="OrthoDB" id="10249697at2759"/>
<dbReference type="GO" id="GO:0170057">
    <property type="term" value="F:RNA ligase (GTP) activity"/>
    <property type="evidence" value="ECO:0007669"/>
    <property type="project" value="UniProtKB-EC"/>
</dbReference>
<keyword evidence="6 10" id="KW-0342">GTP-binding</keyword>
<keyword evidence="4" id="KW-0479">Metal-binding</keyword>